<dbReference type="GO" id="GO:0016779">
    <property type="term" value="F:nucleotidyltransferase activity"/>
    <property type="evidence" value="ECO:0007669"/>
    <property type="project" value="TreeGrafter"/>
</dbReference>
<name>A0A078B051_STYLE</name>
<sequence>MLAKANPKATPQNQIMQKIQYWSKERKEQLKKEYEEFIKDYNSEQIRKKVSNIDNFIINYAKKQLNTNEDNLKIQNLHAFLEKVVKKAVGEEAELLMYGSTVNGLCVTGSSDLDLTVIVNGLEVNHSDILKRIQRQIEKVNQDKRFKDIIIRDIKSGSLLAFQDSETKIEIDITVNKIIEVYNSALLFNYSLIDQRFYQLVILLKQWNKKNFPDASTRINSYSIVLMILAYMLHKKQVPNIQQLRKWIWGLPQQNI</sequence>
<dbReference type="PANTHER" id="PTHR12271">
    <property type="entry name" value="POLY A POLYMERASE CID PAP -RELATED"/>
    <property type="match status" value="1"/>
</dbReference>
<gene>
    <name evidence="2" type="primary">Contig7420.g7933</name>
    <name evidence="2" type="ORF">STYLEM_15896</name>
</gene>
<dbReference type="Proteomes" id="UP000039865">
    <property type="component" value="Unassembled WGS sequence"/>
</dbReference>
<reference evidence="2 3" key="1">
    <citation type="submission" date="2014-06" db="EMBL/GenBank/DDBJ databases">
        <authorList>
            <person name="Swart Estienne"/>
        </authorList>
    </citation>
    <scope>NUCLEOTIDE SEQUENCE [LARGE SCALE GENOMIC DNA]</scope>
    <source>
        <strain evidence="2 3">130c</strain>
    </source>
</reference>
<dbReference type="PANTHER" id="PTHR12271:SF40">
    <property type="entry name" value="POLY(A) RNA POLYMERASE GLD2"/>
    <property type="match status" value="1"/>
</dbReference>
<dbReference type="AlphaFoldDB" id="A0A078B051"/>
<organism evidence="2 3">
    <name type="scientific">Stylonychia lemnae</name>
    <name type="common">Ciliate</name>
    <dbReference type="NCBI Taxonomy" id="5949"/>
    <lineage>
        <taxon>Eukaryota</taxon>
        <taxon>Sar</taxon>
        <taxon>Alveolata</taxon>
        <taxon>Ciliophora</taxon>
        <taxon>Intramacronucleata</taxon>
        <taxon>Spirotrichea</taxon>
        <taxon>Stichotrichia</taxon>
        <taxon>Sporadotrichida</taxon>
        <taxon>Oxytrichidae</taxon>
        <taxon>Stylonychinae</taxon>
        <taxon>Stylonychia</taxon>
    </lineage>
</organism>
<accession>A0A078B051</accession>
<dbReference type="InterPro" id="IPR054708">
    <property type="entry name" value="MTPAP-like_central"/>
</dbReference>
<dbReference type="InterPro" id="IPR043519">
    <property type="entry name" value="NT_sf"/>
</dbReference>
<keyword evidence="3" id="KW-1185">Reference proteome</keyword>
<evidence type="ECO:0000313" key="3">
    <source>
        <dbReference type="Proteomes" id="UP000039865"/>
    </source>
</evidence>
<feature type="domain" description="Poly(A) RNA polymerase mitochondrial-like central palm" evidence="1">
    <location>
        <begin position="60"/>
        <end position="191"/>
    </location>
</feature>
<evidence type="ECO:0000313" key="2">
    <source>
        <dbReference type="EMBL" id="CDW86797.1"/>
    </source>
</evidence>
<dbReference type="Gene3D" id="1.10.1410.10">
    <property type="match status" value="1"/>
</dbReference>
<proteinExistence type="predicted"/>
<dbReference type="OrthoDB" id="420381at2759"/>
<evidence type="ECO:0000259" key="1">
    <source>
        <dbReference type="Pfam" id="PF22600"/>
    </source>
</evidence>
<dbReference type="SUPFAM" id="SSF81301">
    <property type="entry name" value="Nucleotidyltransferase"/>
    <property type="match status" value="1"/>
</dbReference>
<dbReference type="Gene3D" id="3.30.460.10">
    <property type="entry name" value="Beta Polymerase, domain 2"/>
    <property type="match status" value="1"/>
</dbReference>
<dbReference type="CDD" id="cd05402">
    <property type="entry name" value="NT_PAP_TUTase"/>
    <property type="match status" value="1"/>
</dbReference>
<protein>
    <recommendedName>
        <fullName evidence="1">Poly(A) RNA polymerase mitochondrial-like central palm domain-containing protein</fullName>
    </recommendedName>
</protein>
<dbReference type="Pfam" id="PF22600">
    <property type="entry name" value="MTPAP-like_central"/>
    <property type="match status" value="1"/>
</dbReference>
<dbReference type="GO" id="GO:0031123">
    <property type="term" value="P:RNA 3'-end processing"/>
    <property type="evidence" value="ECO:0007669"/>
    <property type="project" value="TreeGrafter"/>
</dbReference>
<dbReference type="InParanoid" id="A0A078B051"/>
<dbReference type="EMBL" id="CCKQ01014984">
    <property type="protein sequence ID" value="CDW86797.1"/>
    <property type="molecule type" value="Genomic_DNA"/>
</dbReference>
<dbReference type="SUPFAM" id="SSF81631">
    <property type="entry name" value="PAP/OAS1 substrate-binding domain"/>
    <property type="match status" value="1"/>
</dbReference>